<sequence>MIHVHLIPHLYVPIMNQPGPGGSEDHKIQENHIPHQQEGSPHYPQQQSDGPPQYPQQQSEGPPQYTQQQSEGPSAPPATSAEVTNSAEPPRGEKHIEENHIIENHYDEFGNPYDPNQSGEDEDDEGEITNVDIHTYSSDDQGGSSHTHYTKNNGVSYESHEETAPSGLGDLTGDHGAQSSSYENSNSYYTIPPNANIHHYNMHREYDHLLSKQPSLHDLNDYKPKPIILNQYQVHENTEEDTSNNNLAPITVSRKPDAPQPTNSPSHNEINTNHLNLNNKHQYGKHYVNQLLDNKHGKHIRLPSSSSVSSENNYQTHLHDSAVKMIVSPNTQLKQNPYSPQHYSFSRAPSYFFDQNRLNYSLKPMQQDGNKPLNSQGGHIPIIKSITVNNEKLPAITLTSDKVTINLNHKLINRNNPFNHRVQLNNKFIPLKSTPSTLNSIASNHLQDGSYFNSKDFLKPLYSFQHLPQLQPLFNADSSNNNNRVLFSNSNNFNMMKLKPQRLSDYAKLSPNRQNYVRKMIMNRQDDVSKNLESMRPPPPAQRQTWSEHYLSRPKHPFQQIIPDSYAKITLPKSIYHLNLIKAPVLSSPNTLQQRIAVGG</sequence>
<feature type="compositionally biased region" description="Polar residues" evidence="1">
    <location>
        <begin position="135"/>
        <end position="156"/>
    </location>
</feature>
<accession>A0A3Q0JI19</accession>
<feature type="compositionally biased region" description="Basic and acidic residues" evidence="1">
    <location>
        <begin position="23"/>
        <end position="35"/>
    </location>
</feature>
<name>A0A3Q0JI19_DIACI</name>
<evidence type="ECO:0000313" key="3">
    <source>
        <dbReference type="RefSeq" id="XP_026686360.1"/>
    </source>
</evidence>
<feature type="region of interest" description="Disordered" evidence="1">
    <location>
        <begin position="106"/>
        <end position="125"/>
    </location>
</feature>
<dbReference type="GeneID" id="103518888"/>
<feature type="region of interest" description="Disordered" evidence="1">
    <location>
        <begin position="17"/>
        <end position="93"/>
    </location>
</feature>
<protein>
    <submittedName>
        <fullName evidence="3">Uncharacterized protein</fullName>
    </submittedName>
</protein>
<feature type="region of interest" description="Disordered" evidence="1">
    <location>
        <begin position="134"/>
        <end position="187"/>
    </location>
</feature>
<dbReference type="Proteomes" id="UP000079169">
    <property type="component" value="Unplaced"/>
</dbReference>
<dbReference type="PaxDb" id="121845-A0A3Q0JI19"/>
<dbReference type="AlphaFoldDB" id="A0A3Q0JI19"/>
<keyword evidence="2" id="KW-1185">Reference proteome</keyword>
<evidence type="ECO:0000256" key="1">
    <source>
        <dbReference type="SAM" id="MobiDB-lite"/>
    </source>
</evidence>
<gene>
    <name evidence="3" type="primary">LOC103518888</name>
</gene>
<proteinExistence type="predicted"/>
<feature type="compositionally biased region" description="Polar residues" evidence="1">
    <location>
        <begin position="37"/>
        <end position="72"/>
    </location>
</feature>
<evidence type="ECO:0000313" key="2">
    <source>
        <dbReference type="Proteomes" id="UP000079169"/>
    </source>
</evidence>
<dbReference type="RefSeq" id="XP_026686360.1">
    <property type="nucleotide sequence ID" value="XM_026830559.1"/>
</dbReference>
<reference evidence="3" key="1">
    <citation type="submission" date="2025-08" db="UniProtKB">
        <authorList>
            <consortium name="RefSeq"/>
        </authorList>
    </citation>
    <scope>IDENTIFICATION</scope>
</reference>
<organism evidence="2 3">
    <name type="scientific">Diaphorina citri</name>
    <name type="common">Asian citrus psyllid</name>
    <dbReference type="NCBI Taxonomy" id="121845"/>
    <lineage>
        <taxon>Eukaryota</taxon>
        <taxon>Metazoa</taxon>
        <taxon>Ecdysozoa</taxon>
        <taxon>Arthropoda</taxon>
        <taxon>Hexapoda</taxon>
        <taxon>Insecta</taxon>
        <taxon>Pterygota</taxon>
        <taxon>Neoptera</taxon>
        <taxon>Paraneoptera</taxon>
        <taxon>Hemiptera</taxon>
        <taxon>Sternorrhyncha</taxon>
        <taxon>Psylloidea</taxon>
        <taxon>Psyllidae</taxon>
        <taxon>Diaphorininae</taxon>
        <taxon>Diaphorina</taxon>
    </lineage>
</organism>
<feature type="region of interest" description="Disordered" evidence="1">
    <location>
        <begin position="237"/>
        <end position="273"/>
    </location>
</feature>
<dbReference type="KEGG" id="dci:103518888"/>